<protein>
    <recommendedName>
        <fullName evidence="1">Thiamine pyrophosphate enzyme central domain-containing protein</fullName>
    </recommendedName>
</protein>
<sequence length="81" mass="8986">MVFVSTFHGKSTIPEEHPSSLGVMVYDYANFGFDCVDVVICVGYELHEMPPSPILLNADKKLSIIIISQQRLMPTFALAVI</sequence>
<dbReference type="SUPFAM" id="SSF52467">
    <property type="entry name" value="DHS-like NAD/FAD-binding domain"/>
    <property type="match status" value="1"/>
</dbReference>
<reference evidence="2" key="1">
    <citation type="submission" date="2022-02" db="EMBL/GenBank/DDBJ databases">
        <title>Coral-associated bacteria.</title>
        <authorList>
            <person name="Tang K."/>
            <person name="Wang X."/>
        </authorList>
    </citation>
    <scope>NUCLEOTIDE SEQUENCE</scope>
    <source>
        <strain evidence="2">SCSIO 43006</strain>
    </source>
</reference>
<dbReference type="InterPro" id="IPR029035">
    <property type="entry name" value="DHS-like_NAD/FAD-binding_dom"/>
</dbReference>
<organism evidence="2 3">
    <name type="scientific">Microbulbifer variabilis</name>
    <dbReference type="NCBI Taxonomy" id="266805"/>
    <lineage>
        <taxon>Bacteria</taxon>
        <taxon>Pseudomonadati</taxon>
        <taxon>Pseudomonadota</taxon>
        <taxon>Gammaproteobacteria</taxon>
        <taxon>Cellvibrionales</taxon>
        <taxon>Microbulbiferaceae</taxon>
        <taxon>Microbulbifer</taxon>
    </lineage>
</organism>
<keyword evidence="3" id="KW-1185">Reference proteome</keyword>
<dbReference type="Proteomes" id="UP001055658">
    <property type="component" value="Chromosome"/>
</dbReference>
<gene>
    <name evidence="2" type="ORF">MJO52_15215</name>
</gene>
<evidence type="ECO:0000313" key="3">
    <source>
        <dbReference type="Proteomes" id="UP001055658"/>
    </source>
</evidence>
<dbReference type="InterPro" id="IPR012000">
    <property type="entry name" value="Thiamin_PyroP_enz_cen_dom"/>
</dbReference>
<feature type="domain" description="Thiamine pyrophosphate enzyme central" evidence="1">
    <location>
        <begin position="2"/>
        <end position="53"/>
    </location>
</feature>
<proteinExistence type="predicted"/>
<dbReference type="Pfam" id="PF00205">
    <property type="entry name" value="TPP_enzyme_M"/>
    <property type="match status" value="1"/>
</dbReference>
<dbReference type="Gene3D" id="3.40.50.1220">
    <property type="entry name" value="TPP-binding domain"/>
    <property type="match status" value="1"/>
</dbReference>
<evidence type="ECO:0000313" key="2">
    <source>
        <dbReference type="EMBL" id="USD20419.1"/>
    </source>
</evidence>
<name>A0ABY4V809_9GAMM</name>
<dbReference type="EMBL" id="CP092418">
    <property type="protein sequence ID" value="USD20419.1"/>
    <property type="molecule type" value="Genomic_DNA"/>
</dbReference>
<accession>A0ABY4V809</accession>
<evidence type="ECO:0000259" key="1">
    <source>
        <dbReference type="Pfam" id="PF00205"/>
    </source>
</evidence>